<dbReference type="Gene3D" id="3.40.190.10">
    <property type="entry name" value="Periplasmic binding protein-like II"/>
    <property type="match status" value="2"/>
</dbReference>
<name>A0A1V3NSN8_9GAMM</name>
<dbReference type="PANTHER" id="PTHR35841:SF1">
    <property type="entry name" value="PHOSPHONATES-BINDING PERIPLASMIC PROTEIN"/>
    <property type="match status" value="1"/>
</dbReference>
<dbReference type="Proteomes" id="UP000189462">
    <property type="component" value="Unassembled WGS sequence"/>
</dbReference>
<evidence type="ECO:0000313" key="3">
    <source>
        <dbReference type="Proteomes" id="UP000189462"/>
    </source>
</evidence>
<evidence type="ECO:0000313" key="2">
    <source>
        <dbReference type="EMBL" id="OOG28139.1"/>
    </source>
</evidence>
<dbReference type="AlphaFoldDB" id="A0A1V3NSN8"/>
<gene>
    <name evidence="2" type="ORF">B1C78_02175</name>
</gene>
<feature type="chain" id="PRO_5011962785" evidence="1">
    <location>
        <begin position="18"/>
        <end position="285"/>
    </location>
</feature>
<feature type="signal peptide" evidence="1">
    <location>
        <begin position="1"/>
        <end position="17"/>
    </location>
</feature>
<accession>A0A1V3NSN8</accession>
<dbReference type="RefSeq" id="WP_175628205.1">
    <property type="nucleotide sequence ID" value="NZ_MVBK01000010.1"/>
</dbReference>
<reference evidence="2 3" key="1">
    <citation type="submission" date="2017-02" db="EMBL/GenBank/DDBJ databases">
        <title>Genomic diversity within the haloalkaliphilic genus Thioalkalivibrio.</title>
        <authorList>
            <person name="Ahn A.-C."/>
            <person name="Meier-Kolthoff J."/>
            <person name="Overmars L."/>
            <person name="Richter M."/>
            <person name="Woyke T."/>
            <person name="Sorokin D.Y."/>
            <person name="Muyzer G."/>
        </authorList>
    </citation>
    <scope>NUCLEOTIDE SEQUENCE [LARGE SCALE GENOMIC DNA]</scope>
    <source>
        <strain evidence="2 3">ALJD</strain>
    </source>
</reference>
<keyword evidence="3" id="KW-1185">Reference proteome</keyword>
<dbReference type="STRING" id="108003.B1C78_02175"/>
<dbReference type="SUPFAM" id="SSF53850">
    <property type="entry name" value="Periplasmic binding protein-like II"/>
    <property type="match status" value="1"/>
</dbReference>
<organism evidence="2 3">
    <name type="scientific">Thioalkalivibrio denitrificans</name>
    <dbReference type="NCBI Taxonomy" id="108003"/>
    <lineage>
        <taxon>Bacteria</taxon>
        <taxon>Pseudomonadati</taxon>
        <taxon>Pseudomonadota</taxon>
        <taxon>Gammaproteobacteria</taxon>
        <taxon>Chromatiales</taxon>
        <taxon>Ectothiorhodospiraceae</taxon>
        <taxon>Thioalkalivibrio</taxon>
    </lineage>
</organism>
<dbReference type="Pfam" id="PF12974">
    <property type="entry name" value="Phosphonate-bd"/>
    <property type="match status" value="1"/>
</dbReference>
<evidence type="ECO:0000256" key="1">
    <source>
        <dbReference type="SAM" id="SignalP"/>
    </source>
</evidence>
<proteinExistence type="predicted"/>
<dbReference type="EMBL" id="MVBK01000010">
    <property type="protein sequence ID" value="OOG28139.1"/>
    <property type="molecule type" value="Genomic_DNA"/>
</dbReference>
<sequence>MLAILLALVLVSAPAQAGTSVVADDRDAPLRFGLLPFGSPVFLFNRFVPLTDYLGSQLDRTFALESARDFATHVRRMEAGAYDLVLTAPHFVPIALDSGHYEVLASPRQNLATAYLVAEGDPARDLADLAGIRIATPPPEALITIAGKEYLLSRLPPEAPAPEFISFASHNAAVHAITSGLADAAMASNNMARLEISQNHPVRVLSETDPLPAVGILANRRLPPELRDRITDALIAMADRAEDDNVRAHMAYYPGYKAASAADYERFRSILPETRRQLTPAQDTP</sequence>
<protein>
    <submittedName>
        <fullName evidence="2">Phosphate/phosphonate ABC transporter substrate-binding protein</fullName>
    </submittedName>
</protein>
<keyword evidence="1" id="KW-0732">Signal</keyword>
<dbReference type="PANTHER" id="PTHR35841">
    <property type="entry name" value="PHOSPHONATES-BINDING PERIPLASMIC PROTEIN"/>
    <property type="match status" value="1"/>
</dbReference>
<comment type="caution">
    <text evidence="2">The sequence shown here is derived from an EMBL/GenBank/DDBJ whole genome shotgun (WGS) entry which is preliminary data.</text>
</comment>